<dbReference type="InterPro" id="IPR004147">
    <property type="entry name" value="ABC1_dom"/>
</dbReference>
<dbReference type="Pfam" id="PF03109">
    <property type="entry name" value="ABC1"/>
    <property type="match status" value="1"/>
</dbReference>
<dbReference type="InterPro" id="IPR000719">
    <property type="entry name" value="Prot_kinase_dom"/>
</dbReference>
<evidence type="ECO:0000313" key="4">
    <source>
        <dbReference type="Proteomes" id="UP001445076"/>
    </source>
</evidence>
<proteinExistence type="inferred from homology"/>
<sequence>MASVATTLQSVHSRNIVHMDIHNGNVCILETPEGPQTTLIDFGCAREIADRRHVPTVPSIINSSFLFALEGLPWMRSLDSDEWKVIIDVRRLRNMCENVAKDCDLQLPEEMNVWFKNVNAINPKERMGIGELLNILEKLQGREPSHSPAVLHDEMDLTHQSSNKSPQCQ</sequence>
<dbReference type="Proteomes" id="UP001445076">
    <property type="component" value="Unassembled WGS sequence"/>
</dbReference>
<protein>
    <recommendedName>
        <fullName evidence="2">Protein kinase domain-containing protein</fullName>
    </recommendedName>
</protein>
<evidence type="ECO:0000256" key="1">
    <source>
        <dbReference type="ARBA" id="ARBA00009670"/>
    </source>
</evidence>
<comment type="similarity">
    <text evidence="1">Belongs to the protein kinase superfamily. ADCK protein kinase family.</text>
</comment>
<dbReference type="Gene3D" id="1.10.510.10">
    <property type="entry name" value="Transferase(Phosphotransferase) domain 1"/>
    <property type="match status" value="1"/>
</dbReference>
<evidence type="ECO:0000259" key="2">
    <source>
        <dbReference type="PROSITE" id="PS50011"/>
    </source>
</evidence>
<dbReference type="EMBL" id="JARKIK010000077">
    <property type="protein sequence ID" value="KAK8727093.1"/>
    <property type="molecule type" value="Genomic_DNA"/>
</dbReference>
<organism evidence="3 4">
    <name type="scientific">Cherax quadricarinatus</name>
    <name type="common">Australian red claw crayfish</name>
    <dbReference type="NCBI Taxonomy" id="27406"/>
    <lineage>
        <taxon>Eukaryota</taxon>
        <taxon>Metazoa</taxon>
        <taxon>Ecdysozoa</taxon>
        <taxon>Arthropoda</taxon>
        <taxon>Crustacea</taxon>
        <taxon>Multicrustacea</taxon>
        <taxon>Malacostraca</taxon>
        <taxon>Eumalacostraca</taxon>
        <taxon>Eucarida</taxon>
        <taxon>Decapoda</taxon>
        <taxon>Pleocyemata</taxon>
        <taxon>Astacidea</taxon>
        <taxon>Parastacoidea</taxon>
        <taxon>Parastacidae</taxon>
        <taxon>Cherax</taxon>
    </lineage>
</organism>
<gene>
    <name evidence="3" type="ORF">OTU49_009938</name>
</gene>
<dbReference type="AlphaFoldDB" id="A0AAW0W9C1"/>
<dbReference type="InterPro" id="IPR011009">
    <property type="entry name" value="Kinase-like_dom_sf"/>
</dbReference>
<accession>A0AAW0W9C1</accession>
<name>A0AAW0W9C1_CHEQU</name>
<comment type="caution">
    <text evidence="3">The sequence shown here is derived from an EMBL/GenBank/DDBJ whole genome shotgun (WGS) entry which is preliminary data.</text>
</comment>
<feature type="domain" description="Protein kinase" evidence="2">
    <location>
        <begin position="1"/>
        <end position="139"/>
    </location>
</feature>
<evidence type="ECO:0000313" key="3">
    <source>
        <dbReference type="EMBL" id="KAK8727093.1"/>
    </source>
</evidence>
<dbReference type="SUPFAM" id="SSF56112">
    <property type="entry name" value="Protein kinase-like (PK-like)"/>
    <property type="match status" value="1"/>
</dbReference>
<dbReference type="GO" id="GO:0004672">
    <property type="term" value="F:protein kinase activity"/>
    <property type="evidence" value="ECO:0007669"/>
    <property type="project" value="InterPro"/>
</dbReference>
<dbReference type="GO" id="GO:0005524">
    <property type="term" value="F:ATP binding"/>
    <property type="evidence" value="ECO:0007669"/>
    <property type="project" value="InterPro"/>
</dbReference>
<dbReference type="PROSITE" id="PS50011">
    <property type="entry name" value="PROTEIN_KINASE_DOM"/>
    <property type="match status" value="1"/>
</dbReference>
<reference evidence="3 4" key="1">
    <citation type="journal article" date="2024" name="BMC Genomics">
        <title>Genome assembly of redclaw crayfish (Cherax quadricarinatus) provides insights into its immune adaptation and hypoxia tolerance.</title>
        <authorList>
            <person name="Liu Z."/>
            <person name="Zheng J."/>
            <person name="Li H."/>
            <person name="Fang K."/>
            <person name="Wang S."/>
            <person name="He J."/>
            <person name="Zhou D."/>
            <person name="Weng S."/>
            <person name="Chi M."/>
            <person name="Gu Z."/>
            <person name="He J."/>
            <person name="Li F."/>
            <person name="Wang M."/>
        </authorList>
    </citation>
    <scope>NUCLEOTIDE SEQUENCE [LARGE SCALE GENOMIC DNA]</scope>
    <source>
        <strain evidence="3">ZL_2023a</strain>
    </source>
</reference>
<keyword evidence="4" id="KW-1185">Reference proteome</keyword>